<feature type="transmembrane region" description="Helical" evidence="2">
    <location>
        <begin position="748"/>
        <end position="769"/>
    </location>
</feature>
<dbReference type="InterPro" id="IPR029058">
    <property type="entry name" value="AB_hydrolase_fold"/>
</dbReference>
<reference evidence="4" key="1">
    <citation type="submission" date="2017-09" db="EMBL/GenBank/DDBJ databases">
        <title>Depth-based differentiation of microbial function through sediment-hosted aquifers and enrichment of novel symbionts in the deep terrestrial subsurface.</title>
        <authorList>
            <person name="Probst A.J."/>
            <person name="Ladd B."/>
            <person name="Jarett J.K."/>
            <person name="Geller-Mcgrath D.E."/>
            <person name="Sieber C.M.K."/>
            <person name="Emerson J.B."/>
            <person name="Anantharaman K."/>
            <person name="Thomas B.C."/>
            <person name="Malmstrom R."/>
            <person name="Stieglmeier M."/>
            <person name="Klingl A."/>
            <person name="Woyke T."/>
            <person name="Ryan C.M."/>
            <person name="Banfield J.F."/>
        </authorList>
    </citation>
    <scope>NUCLEOTIDE SEQUENCE [LARGE SCALE GENOMIC DNA]</scope>
</reference>
<feature type="region of interest" description="Disordered" evidence="1">
    <location>
        <begin position="675"/>
        <end position="702"/>
    </location>
</feature>
<dbReference type="InterPro" id="IPR023296">
    <property type="entry name" value="Glyco_hydro_beta-prop_sf"/>
</dbReference>
<proteinExistence type="predicted"/>
<keyword evidence="2" id="KW-0812">Transmembrane</keyword>
<evidence type="ECO:0000313" key="4">
    <source>
        <dbReference type="Proteomes" id="UP000231569"/>
    </source>
</evidence>
<dbReference type="InterPro" id="IPR003386">
    <property type="entry name" value="LACT/PDAT_acylTrfase"/>
</dbReference>
<dbReference type="AlphaFoldDB" id="A0A2M8KUN1"/>
<dbReference type="Proteomes" id="UP000231569">
    <property type="component" value="Unassembled WGS sequence"/>
</dbReference>
<protein>
    <submittedName>
        <fullName evidence="3">Uncharacterized protein</fullName>
    </submittedName>
</protein>
<evidence type="ECO:0000256" key="2">
    <source>
        <dbReference type="SAM" id="Phobius"/>
    </source>
</evidence>
<gene>
    <name evidence="3" type="ORF">COU89_02460</name>
</gene>
<dbReference type="SUPFAM" id="SSF75005">
    <property type="entry name" value="Arabinanase/levansucrase/invertase"/>
    <property type="match status" value="1"/>
</dbReference>
<organism evidence="3 4">
    <name type="scientific">Candidatus Roizmanbacteria bacterium CG10_big_fil_rev_8_21_14_0_10_45_7</name>
    <dbReference type="NCBI Taxonomy" id="1974854"/>
    <lineage>
        <taxon>Bacteria</taxon>
        <taxon>Candidatus Roizmaniibacteriota</taxon>
    </lineage>
</organism>
<dbReference type="EMBL" id="PFEE01000052">
    <property type="protein sequence ID" value="PJE63611.1"/>
    <property type="molecule type" value="Genomic_DNA"/>
</dbReference>
<sequence length="782" mass="87533">MHNQQARAVLVSSHPEQGSALLMMQSQNGIQWTTKNIISLSQQNVSAPFMFIDGSIQQLWYASDNDGLFSIYVRSCSEETCINDTHRILAPTAHTWYDQQVASPFVMKRGNTYYLFFSGKPNHGGTWQIGMATSPDGNAWSVCPKSLIREGDGPFVIDHNGKYYLVYHMPFYTGIKIATLSGTPTCESVWEDLGYLIQPNNWYNESHTIDPSFIWIKNTPLLYYFGRDTQGVWHMNIATHYKSVMVLLPGMLASWNEDALLHNDPTTSEQWHIAPFVHEYDGLLTTLAKLDYQQGRDVYVFAYDWRQHLSTTIQQLHAFLEETVWNFDPVVQIKLVGHSLGGLTGRLYAQQYPTNIEQLITIGSPHQGSASSYKPLAAGELDRSDTNAWLAAKIIYILNQTRFDTARETFQKSMPVLFDLLPTYPFLVTSEGAVRDIASMTLRNELIPAYNSQLGDILPAIATQIYGTSRSDTLWGYKVKEAGTTHKLVQNYADGEPYESVLVSGDYTVPAITKLEDVPSIPLNLDHQQLVYTEEGIVQILNTLGISYEPADIHEGAPTVISPALVFLKQSPVTMRVENSSSVFEEHDGIIFIPNAPADTYRLIVSGTGYGTYHIYIGQITAENDVWDTVSGIVPGDKDPRGYESTILFPFNPKRANPIKDEKVVAVIPFGINQENKTNPTANQSQSQTDAQQTTYHESAAPVKKNAISTPIKTNQKQIVYGKRKNDKSPTVLGESTVKAKKSATRSYTVASTAAAVSIVVFGGIWLWFYRRRRKNTARIRS</sequence>
<name>A0A2M8KUN1_9BACT</name>
<dbReference type="Gene3D" id="3.40.50.1820">
    <property type="entry name" value="alpha/beta hydrolase"/>
    <property type="match status" value="1"/>
</dbReference>
<keyword evidence="2" id="KW-0472">Membrane</keyword>
<accession>A0A2M8KUN1</accession>
<dbReference type="Pfam" id="PF02450">
    <property type="entry name" value="LCAT"/>
    <property type="match status" value="1"/>
</dbReference>
<evidence type="ECO:0000313" key="3">
    <source>
        <dbReference type="EMBL" id="PJE63611.1"/>
    </source>
</evidence>
<keyword evidence="2" id="KW-1133">Transmembrane helix</keyword>
<dbReference type="PANTHER" id="PTHR11440">
    <property type="entry name" value="LECITHIN-CHOLESTEROL ACYLTRANSFERASE-RELATED"/>
    <property type="match status" value="1"/>
</dbReference>
<feature type="compositionally biased region" description="Low complexity" evidence="1">
    <location>
        <begin position="681"/>
        <end position="695"/>
    </location>
</feature>
<dbReference type="GO" id="GO:0006629">
    <property type="term" value="P:lipid metabolic process"/>
    <property type="evidence" value="ECO:0007669"/>
    <property type="project" value="InterPro"/>
</dbReference>
<dbReference type="Gene3D" id="2.115.10.20">
    <property type="entry name" value="Glycosyl hydrolase domain, family 43"/>
    <property type="match status" value="1"/>
</dbReference>
<dbReference type="SUPFAM" id="SSF53474">
    <property type="entry name" value="alpha/beta-Hydrolases"/>
    <property type="match status" value="1"/>
</dbReference>
<evidence type="ECO:0000256" key="1">
    <source>
        <dbReference type="SAM" id="MobiDB-lite"/>
    </source>
</evidence>
<dbReference type="GO" id="GO:0008374">
    <property type="term" value="F:O-acyltransferase activity"/>
    <property type="evidence" value="ECO:0007669"/>
    <property type="project" value="InterPro"/>
</dbReference>
<comment type="caution">
    <text evidence="3">The sequence shown here is derived from an EMBL/GenBank/DDBJ whole genome shotgun (WGS) entry which is preliminary data.</text>
</comment>